<accession>A0A927MZJ6</accession>
<gene>
    <name evidence="2" type="ORF">HEB94_006709</name>
</gene>
<evidence type="ECO:0000313" key="3">
    <source>
        <dbReference type="Proteomes" id="UP000638648"/>
    </source>
</evidence>
<evidence type="ECO:0000313" key="2">
    <source>
        <dbReference type="EMBL" id="MBE1609861.1"/>
    </source>
</evidence>
<reference evidence="2" key="1">
    <citation type="submission" date="2020-10" db="EMBL/GenBank/DDBJ databases">
        <title>Sequencing the genomes of 1000 actinobacteria strains.</title>
        <authorList>
            <person name="Klenk H.-P."/>
        </authorList>
    </citation>
    <scope>NUCLEOTIDE SEQUENCE</scope>
    <source>
        <strain evidence="2">DSM 45354</strain>
    </source>
</reference>
<feature type="region of interest" description="Disordered" evidence="1">
    <location>
        <begin position="65"/>
        <end position="147"/>
    </location>
</feature>
<dbReference type="EMBL" id="JADBEM010000001">
    <property type="protein sequence ID" value="MBE1609861.1"/>
    <property type="molecule type" value="Genomic_DNA"/>
</dbReference>
<protein>
    <submittedName>
        <fullName evidence="2">Uncharacterized protein</fullName>
    </submittedName>
</protein>
<dbReference type="Proteomes" id="UP000638648">
    <property type="component" value="Unassembled WGS sequence"/>
</dbReference>
<organism evidence="2 3">
    <name type="scientific">Actinopolymorpha pittospori</name>
    <dbReference type="NCBI Taxonomy" id="648752"/>
    <lineage>
        <taxon>Bacteria</taxon>
        <taxon>Bacillati</taxon>
        <taxon>Actinomycetota</taxon>
        <taxon>Actinomycetes</taxon>
        <taxon>Propionibacteriales</taxon>
        <taxon>Actinopolymorphaceae</taxon>
        <taxon>Actinopolymorpha</taxon>
    </lineage>
</organism>
<proteinExistence type="predicted"/>
<sequence length="223" mass="23596">MQPHRTNGASLYAGSLPAMAPYERPLTPGQHPRASRSSGRGNPHAAHVPVLRLCSEAPDKGCSPVGRTACPHPGSGRGRQARNVDRQAWRGDTLRRSGYAACGGRPEQPAAADRPGPRRARGLPRVQWREGQPGGAAPRAGGGARRSGGLLRLWPGVPRGLRLPRAAHRPVAAHPAREAGPDGHPRGRSLFLVLPGEGGMVTGGRGTPRCRRGRGCTRLSCRR</sequence>
<keyword evidence="3" id="KW-1185">Reference proteome</keyword>
<evidence type="ECO:0000256" key="1">
    <source>
        <dbReference type="SAM" id="MobiDB-lite"/>
    </source>
</evidence>
<name>A0A927MZJ6_9ACTN</name>
<dbReference type="AlphaFoldDB" id="A0A927MZJ6"/>
<feature type="region of interest" description="Disordered" evidence="1">
    <location>
        <begin position="1"/>
        <end position="45"/>
    </location>
</feature>
<comment type="caution">
    <text evidence="2">The sequence shown here is derived from an EMBL/GenBank/DDBJ whole genome shotgun (WGS) entry which is preliminary data.</text>
</comment>
<feature type="compositionally biased region" description="Basic and acidic residues" evidence="1">
    <location>
        <begin position="82"/>
        <end position="95"/>
    </location>
</feature>